<proteinExistence type="predicted"/>
<sequence>MLLAAPNSEGSVRYPKVASVRGNIRIEANYVGIPRIVMIIGCLRCSMREKMAVACSLCNGKKFINQAAYQQHCEMSPKHRQTPVQTQQQSLQTCNICPARFTTQGTLTEHYQTLHFRCELCQVYVASLQSHWDASTSHPKCPICRSGFQDKRSCGLV</sequence>
<dbReference type="Pfam" id="PF12874">
    <property type="entry name" value="zf-met"/>
    <property type="match status" value="1"/>
</dbReference>
<organism evidence="2 3">
    <name type="scientific">Cristinia sonorae</name>
    <dbReference type="NCBI Taxonomy" id="1940300"/>
    <lineage>
        <taxon>Eukaryota</taxon>
        <taxon>Fungi</taxon>
        <taxon>Dikarya</taxon>
        <taxon>Basidiomycota</taxon>
        <taxon>Agaricomycotina</taxon>
        <taxon>Agaricomycetes</taxon>
        <taxon>Agaricomycetidae</taxon>
        <taxon>Agaricales</taxon>
        <taxon>Pleurotineae</taxon>
        <taxon>Stephanosporaceae</taxon>
        <taxon>Cristinia</taxon>
    </lineage>
</organism>
<protein>
    <recommendedName>
        <fullName evidence="1">C2H2-type domain-containing protein</fullName>
    </recommendedName>
</protein>
<comment type="caution">
    <text evidence="2">The sequence shown here is derived from an EMBL/GenBank/DDBJ whole genome shotgun (WGS) entry which is preliminary data.</text>
</comment>
<feature type="domain" description="C2H2-type" evidence="1">
    <location>
        <begin position="94"/>
        <end position="115"/>
    </location>
</feature>
<evidence type="ECO:0000313" key="3">
    <source>
        <dbReference type="Proteomes" id="UP000813824"/>
    </source>
</evidence>
<gene>
    <name evidence="2" type="ORF">BXZ70DRAFT_77275</name>
</gene>
<dbReference type="AlphaFoldDB" id="A0A8K0XR43"/>
<dbReference type="Gene3D" id="3.30.160.60">
    <property type="entry name" value="Classic Zinc Finger"/>
    <property type="match status" value="1"/>
</dbReference>
<accession>A0A8K0XR43</accession>
<dbReference type="Proteomes" id="UP000813824">
    <property type="component" value="Unassembled WGS sequence"/>
</dbReference>
<evidence type="ECO:0000313" key="2">
    <source>
        <dbReference type="EMBL" id="KAH8101805.1"/>
    </source>
</evidence>
<dbReference type="SMART" id="SM00355">
    <property type="entry name" value="ZnF_C2H2"/>
    <property type="match status" value="3"/>
</dbReference>
<dbReference type="PROSITE" id="PS00028">
    <property type="entry name" value="ZINC_FINGER_C2H2_1"/>
    <property type="match status" value="1"/>
</dbReference>
<evidence type="ECO:0000259" key="1">
    <source>
        <dbReference type="PROSITE" id="PS00028"/>
    </source>
</evidence>
<dbReference type="OrthoDB" id="6105938at2759"/>
<reference evidence="2" key="1">
    <citation type="journal article" date="2021" name="New Phytol.">
        <title>Evolutionary innovations through gain and loss of genes in the ectomycorrhizal Boletales.</title>
        <authorList>
            <person name="Wu G."/>
            <person name="Miyauchi S."/>
            <person name="Morin E."/>
            <person name="Kuo A."/>
            <person name="Drula E."/>
            <person name="Varga T."/>
            <person name="Kohler A."/>
            <person name="Feng B."/>
            <person name="Cao Y."/>
            <person name="Lipzen A."/>
            <person name="Daum C."/>
            <person name="Hundley H."/>
            <person name="Pangilinan J."/>
            <person name="Johnson J."/>
            <person name="Barry K."/>
            <person name="LaButti K."/>
            <person name="Ng V."/>
            <person name="Ahrendt S."/>
            <person name="Min B."/>
            <person name="Choi I.G."/>
            <person name="Park H."/>
            <person name="Plett J.M."/>
            <person name="Magnuson J."/>
            <person name="Spatafora J.W."/>
            <person name="Nagy L.G."/>
            <person name="Henrissat B."/>
            <person name="Grigoriev I.V."/>
            <person name="Yang Z.L."/>
            <person name="Xu J."/>
            <person name="Martin F.M."/>
        </authorList>
    </citation>
    <scope>NUCLEOTIDE SEQUENCE</scope>
    <source>
        <strain evidence="2">KKN 215</strain>
    </source>
</reference>
<name>A0A8K0XR43_9AGAR</name>
<dbReference type="InterPro" id="IPR013087">
    <property type="entry name" value="Znf_C2H2_type"/>
</dbReference>
<dbReference type="EMBL" id="JAEVFJ010000011">
    <property type="protein sequence ID" value="KAH8101805.1"/>
    <property type="molecule type" value="Genomic_DNA"/>
</dbReference>
<keyword evidence="3" id="KW-1185">Reference proteome</keyword>